<dbReference type="Proteomes" id="UP000050411">
    <property type="component" value="Unassembled WGS sequence"/>
</dbReference>
<keyword evidence="1" id="KW-0812">Transmembrane</keyword>
<evidence type="ECO:0000256" key="1">
    <source>
        <dbReference type="SAM" id="Phobius"/>
    </source>
</evidence>
<reference evidence="3 5" key="2">
    <citation type="submission" date="2016-10" db="EMBL/GenBank/DDBJ databases">
        <authorList>
            <person name="Varghese N."/>
            <person name="Submissions S."/>
        </authorList>
    </citation>
    <scope>NUCLEOTIDE SEQUENCE [LARGE SCALE GENOMIC DNA]</scope>
    <source>
        <strain evidence="3 5">DSM 14939</strain>
    </source>
</reference>
<proteinExistence type="predicted"/>
<dbReference type="AlphaFoldDB" id="A0A0P9RGF6"/>
<dbReference type="EMBL" id="LJQB01000075">
    <property type="protein sequence ID" value="KPW83209.1"/>
    <property type="molecule type" value="Genomic_DNA"/>
</dbReference>
<dbReference type="Proteomes" id="UP000183042">
    <property type="component" value="Unassembled WGS sequence"/>
</dbReference>
<name>A0A0P9RGF6_9PSED</name>
<evidence type="ECO:0000313" key="2">
    <source>
        <dbReference type="EMBL" id="KPW83209.1"/>
    </source>
</evidence>
<dbReference type="RefSeq" id="WP_032612841.1">
    <property type="nucleotide sequence ID" value="NZ_FNJH01000001.1"/>
</dbReference>
<evidence type="ECO:0000313" key="4">
    <source>
        <dbReference type="Proteomes" id="UP000050411"/>
    </source>
</evidence>
<keyword evidence="5" id="KW-1185">Reference proteome</keyword>
<organism evidence="2 4">
    <name type="scientific">Pseudomonas congelans</name>
    <dbReference type="NCBI Taxonomy" id="200452"/>
    <lineage>
        <taxon>Bacteria</taxon>
        <taxon>Pseudomonadati</taxon>
        <taxon>Pseudomonadota</taxon>
        <taxon>Gammaproteobacteria</taxon>
        <taxon>Pseudomonadales</taxon>
        <taxon>Pseudomonadaceae</taxon>
        <taxon>Pseudomonas</taxon>
    </lineage>
</organism>
<protein>
    <submittedName>
        <fullName evidence="2">Uncharacterized protein</fullName>
    </submittedName>
</protein>
<dbReference type="GeneID" id="65074234"/>
<dbReference type="PATRIC" id="fig|200452.3.peg.2136"/>
<keyword evidence="1" id="KW-0472">Membrane</keyword>
<keyword evidence="1" id="KW-1133">Transmembrane helix</keyword>
<sequence>MYIGSDKQRFRVQRFISLVLLTVSVFLLITNGYSYLLCGGAGYPVFKAVTCLCVGSVMFYFSKRW</sequence>
<reference evidence="2 4" key="1">
    <citation type="submission" date="2015-09" db="EMBL/GenBank/DDBJ databases">
        <title>Genome announcement of multiple Pseudomonas syringae strains.</title>
        <authorList>
            <person name="Thakur S."/>
            <person name="Wang P.W."/>
            <person name="Gong Y."/>
            <person name="Weir B.S."/>
            <person name="Guttman D.S."/>
        </authorList>
    </citation>
    <scope>NUCLEOTIDE SEQUENCE [LARGE SCALE GENOMIC DNA]</scope>
    <source>
        <strain evidence="2 4">ICMP19117</strain>
    </source>
</reference>
<feature type="transmembrane region" description="Helical" evidence="1">
    <location>
        <begin position="41"/>
        <end position="61"/>
    </location>
</feature>
<evidence type="ECO:0000313" key="5">
    <source>
        <dbReference type="Proteomes" id="UP000183042"/>
    </source>
</evidence>
<evidence type="ECO:0000313" key="3">
    <source>
        <dbReference type="EMBL" id="SDO63127.1"/>
    </source>
</evidence>
<dbReference type="EMBL" id="FNJH01000001">
    <property type="protein sequence ID" value="SDO63127.1"/>
    <property type="molecule type" value="Genomic_DNA"/>
</dbReference>
<comment type="caution">
    <text evidence="2">The sequence shown here is derived from an EMBL/GenBank/DDBJ whole genome shotgun (WGS) entry which is preliminary data.</text>
</comment>
<feature type="transmembrane region" description="Helical" evidence="1">
    <location>
        <begin position="12"/>
        <end position="29"/>
    </location>
</feature>
<accession>A0A0P9RGF6</accession>
<gene>
    <name evidence="2" type="ORF">ALO92_01752</name>
    <name evidence="3" type="ORF">SAMN05216596_101989</name>
</gene>